<dbReference type="PROSITE" id="PS51194">
    <property type="entry name" value="HELICASE_CTER"/>
    <property type="match status" value="1"/>
</dbReference>
<dbReference type="GO" id="GO:0008094">
    <property type="term" value="F:ATP-dependent activity, acting on DNA"/>
    <property type="evidence" value="ECO:0007669"/>
    <property type="project" value="TreeGrafter"/>
</dbReference>
<dbReference type="CDD" id="cd18793">
    <property type="entry name" value="SF2_C_SNF"/>
    <property type="match status" value="1"/>
</dbReference>
<dbReference type="InterPro" id="IPR001650">
    <property type="entry name" value="Helicase_C-like"/>
</dbReference>
<proteinExistence type="predicted"/>
<dbReference type="GO" id="GO:0005634">
    <property type="term" value="C:nucleus"/>
    <property type="evidence" value="ECO:0007669"/>
    <property type="project" value="TreeGrafter"/>
</dbReference>
<dbReference type="InterPro" id="IPR014001">
    <property type="entry name" value="Helicase_ATP-bd"/>
</dbReference>
<sequence length="677" mass="77462">MSLSQVKIDKLWARVDPSAKPNPFSNSQEIKTTTTNTNVKIPSVTQPTQRWRPNQPLFTLPPLTKNTHTTTSMRTIQVIDPIITPNVPISSLKHMQSAQNLFSIGKRMPEVELALKQLIADMERCPRPEEELPQPLSLRDVTLHGYQRHALAWMQWRESNPPYGGILADDMGLGKTVTTIGFLQLRMNAIKPQSSEEIFSSTKSNPIPTTLVICPATLMSHWESEINKYSRMRCFIYHGSARKKDIPTGGAIRAFGQYCVVLTSYELVRAEHTAEGAKNPLFSVKWQRVVLDEAHRIRSHKSQTAQACSAIDAIYRWALTGTPIHNKADDFYSLLNFLHYSPFDVYSTWKLFSSNQYKSIERMKTIVRALILRRTKTDYDLNGKLLVPLPSKQIEIIWLKLTDEEMKHYQRVKVEMTDAYRLFIRNRREKKKTNTVVLFTLMLKLRQACNHLSLVKDLSTDDVFDDKDDVALELSMFKLDLNDTFNDKNIQALAKDTELQYDMTFMSTKLDCLLKKIHMIVNQLGEKCVVVSSWVGMLNIVRHHLKKNLIRSQTISGEVKIPDRQAIVQAFNSDENAFMVLLLSLKAGGEGLNLVGGNHLFLCELSYNPQNEQQACDRIYRIGQRKDVHIYRLMVKNTIEERISSLQETKLKLAGDVLAGCIDKFSLRLEDIAFLCS</sequence>
<dbReference type="SMART" id="SM00490">
    <property type="entry name" value="HELICc"/>
    <property type="match status" value="1"/>
</dbReference>
<dbReference type="InterPro" id="IPR027417">
    <property type="entry name" value="P-loop_NTPase"/>
</dbReference>
<dbReference type="InterPro" id="IPR050628">
    <property type="entry name" value="SNF2_RAD54_helicase_TF"/>
</dbReference>
<evidence type="ECO:0000256" key="1">
    <source>
        <dbReference type="ARBA" id="ARBA00022741"/>
    </source>
</evidence>
<comment type="caution">
    <text evidence="6">The sequence shown here is derived from an EMBL/GenBank/DDBJ whole genome shotgun (WGS) entry which is preliminary data.</text>
</comment>
<dbReference type="PROSITE" id="PS51192">
    <property type="entry name" value="HELICASE_ATP_BIND_1"/>
    <property type="match status" value="1"/>
</dbReference>
<dbReference type="Gene3D" id="3.40.50.300">
    <property type="entry name" value="P-loop containing nucleotide triphosphate hydrolases"/>
    <property type="match status" value="1"/>
</dbReference>
<dbReference type="InterPro" id="IPR000330">
    <property type="entry name" value="SNF2_N"/>
</dbReference>
<dbReference type="InterPro" id="IPR049730">
    <property type="entry name" value="SNF2/RAD54-like_C"/>
</dbReference>
<dbReference type="SUPFAM" id="SSF52540">
    <property type="entry name" value="P-loop containing nucleoside triphosphate hydrolases"/>
    <property type="match status" value="2"/>
</dbReference>
<dbReference type="Pfam" id="PF00176">
    <property type="entry name" value="SNF2-rel_dom"/>
    <property type="match status" value="1"/>
</dbReference>
<dbReference type="InterPro" id="IPR038718">
    <property type="entry name" value="SNF2-like_sf"/>
</dbReference>
<evidence type="ECO:0000259" key="5">
    <source>
        <dbReference type="PROSITE" id="PS51194"/>
    </source>
</evidence>
<evidence type="ECO:0000256" key="3">
    <source>
        <dbReference type="ARBA" id="ARBA00022840"/>
    </source>
</evidence>
<dbReference type="Gene3D" id="3.40.50.10810">
    <property type="entry name" value="Tandem AAA-ATPase domain"/>
    <property type="match status" value="1"/>
</dbReference>
<dbReference type="GO" id="GO:0016787">
    <property type="term" value="F:hydrolase activity"/>
    <property type="evidence" value="ECO:0007669"/>
    <property type="project" value="UniProtKB-KW"/>
</dbReference>
<protein>
    <submittedName>
        <fullName evidence="6">Uncharacterized protein</fullName>
    </submittedName>
</protein>
<reference evidence="6" key="1">
    <citation type="submission" date="2021-02" db="EMBL/GenBank/DDBJ databases">
        <authorList>
            <person name="Nowell W R."/>
        </authorList>
    </citation>
    <scope>NUCLEOTIDE SEQUENCE</scope>
</reference>
<evidence type="ECO:0000313" key="6">
    <source>
        <dbReference type="EMBL" id="CAF1152794.1"/>
    </source>
</evidence>
<feature type="domain" description="Helicase C-terminal" evidence="5">
    <location>
        <begin position="513"/>
        <end position="673"/>
    </location>
</feature>
<dbReference type="PANTHER" id="PTHR45626:SF50">
    <property type="entry name" value="TRANSCRIPTION TERMINATION FACTOR 2"/>
    <property type="match status" value="1"/>
</dbReference>
<dbReference type="Pfam" id="PF00271">
    <property type="entry name" value="Helicase_C"/>
    <property type="match status" value="1"/>
</dbReference>
<evidence type="ECO:0000256" key="2">
    <source>
        <dbReference type="ARBA" id="ARBA00022801"/>
    </source>
</evidence>
<dbReference type="AlphaFoldDB" id="A0A814T392"/>
<evidence type="ECO:0000313" key="7">
    <source>
        <dbReference type="Proteomes" id="UP000663852"/>
    </source>
</evidence>
<evidence type="ECO:0000259" key="4">
    <source>
        <dbReference type="PROSITE" id="PS51192"/>
    </source>
</evidence>
<gene>
    <name evidence="6" type="ORF">EDS130_LOCUS22708</name>
</gene>
<dbReference type="OrthoDB" id="423559at2759"/>
<keyword evidence="3" id="KW-0067">ATP-binding</keyword>
<dbReference type="GO" id="GO:0005524">
    <property type="term" value="F:ATP binding"/>
    <property type="evidence" value="ECO:0007669"/>
    <property type="project" value="UniProtKB-KW"/>
</dbReference>
<keyword evidence="1" id="KW-0547">Nucleotide-binding</keyword>
<dbReference type="CDD" id="cd18008">
    <property type="entry name" value="DEXDc_SHPRH-like"/>
    <property type="match status" value="1"/>
</dbReference>
<dbReference type="Proteomes" id="UP000663852">
    <property type="component" value="Unassembled WGS sequence"/>
</dbReference>
<dbReference type="EMBL" id="CAJNOJ010000120">
    <property type="protein sequence ID" value="CAF1152794.1"/>
    <property type="molecule type" value="Genomic_DNA"/>
</dbReference>
<organism evidence="6 7">
    <name type="scientific">Adineta ricciae</name>
    <name type="common">Rotifer</name>
    <dbReference type="NCBI Taxonomy" id="249248"/>
    <lineage>
        <taxon>Eukaryota</taxon>
        <taxon>Metazoa</taxon>
        <taxon>Spiralia</taxon>
        <taxon>Gnathifera</taxon>
        <taxon>Rotifera</taxon>
        <taxon>Eurotatoria</taxon>
        <taxon>Bdelloidea</taxon>
        <taxon>Adinetida</taxon>
        <taxon>Adinetidae</taxon>
        <taxon>Adineta</taxon>
    </lineage>
</organism>
<dbReference type="SMART" id="SM00487">
    <property type="entry name" value="DEXDc"/>
    <property type="match status" value="1"/>
</dbReference>
<dbReference type="GO" id="GO:0006281">
    <property type="term" value="P:DNA repair"/>
    <property type="evidence" value="ECO:0007669"/>
    <property type="project" value="TreeGrafter"/>
</dbReference>
<feature type="domain" description="Helicase ATP-binding" evidence="4">
    <location>
        <begin position="156"/>
        <end position="341"/>
    </location>
</feature>
<accession>A0A814T392</accession>
<dbReference type="PANTHER" id="PTHR45626">
    <property type="entry name" value="TRANSCRIPTION TERMINATION FACTOR 2-RELATED"/>
    <property type="match status" value="1"/>
</dbReference>
<name>A0A814T392_ADIRI</name>
<keyword evidence="2" id="KW-0378">Hydrolase</keyword>